<dbReference type="Proteomes" id="UP001157114">
    <property type="component" value="Unassembled WGS sequence"/>
</dbReference>
<comment type="caution">
    <text evidence="1">The sequence shown here is derived from an EMBL/GenBank/DDBJ whole genome shotgun (WGS) entry which is preliminary data.</text>
</comment>
<name>A0ABQ6GEH2_9BACL</name>
<gene>
    <name evidence="1" type="ORF">MU1_29780</name>
</gene>
<evidence type="ECO:0000313" key="2">
    <source>
        <dbReference type="Proteomes" id="UP001157114"/>
    </source>
</evidence>
<reference evidence="1 2" key="1">
    <citation type="submission" date="2023-03" db="EMBL/GenBank/DDBJ databases">
        <title>Draft genome sequence of the bacteria which degrade cell wall of Tricholomamatutake.</title>
        <authorList>
            <person name="Konishi Y."/>
            <person name="Fukuta Y."/>
            <person name="Shirasaka N."/>
        </authorList>
    </citation>
    <scope>NUCLEOTIDE SEQUENCE [LARGE SCALE GENOMIC DNA]</scope>
    <source>
        <strain evidence="2">mu1</strain>
    </source>
</reference>
<proteinExistence type="predicted"/>
<accession>A0ABQ6GEH2</accession>
<evidence type="ECO:0000313" key="1">
    <source>
        <dbReference type="EMBL" id="GLX68633.1"/>
    </source>
</evidence>
<evidence type="ECO:0008006" key="3">
    <source>
        <dbReference type="Google" id="ProtNLM"/>
    </source>
</evidence>
<organism evidence="1 2">
    <name type="scientific">Paenibacillus glycanilyticus</name>
    <dbReference type="NCBI Taxonomy" id="126569"/>
    <lineage>
        <taxon>Bacteria</taxon>
        <taxon>Bacillati</taxon>
        <taxon>Bacillota</taxon>
        <taxon>Bacilli</taxon>
        <taxon>Bacillales</taxon>
        <taxon>Paenibacillaceae</taxon>
        <taxon>Paenibacillus</taxon>
    </lineage>
</organism>
<dbReference type="RefSeq" id="WP_284239374.1">
    <property type="nucleotide sequence ID" value="NZ_BSSQ01000013.1"/>
</dbReference>
<sequence length="74" mass="7624">MSDKSCGNKTYGSKSAYAILSTVPLGAAVTITVVDSIHDGTWGGFTEGNATVISALDGSTQYIPLNQVIAVYVP</sequence>
<protein>
    <recommendedName>
        <fullName evidence="3">3D domain-containing protein</fullName>
    </recommendedName>
</protein>
<keyword evidence="2" id="KW-1185">Reference proteome</keyword>
<dbReference type="EMBL" id="BSSQ01000013">
    <property type="protein sequence ID" value="GLX68633.1"/>
    <property type="molecule type" value="Genomic_DNA"/>
</dbReference>